<evidence type="ECO:0000313" key="1">
    <source>
        <dbReference type="EMBL" id="MBM7713459.1"/>
    </source>
</evidence>
<comment type="caution">
    <text evidence="1">The sequence shown here is derived from an EMBL/GenBank/DDBJ whole genome shotgun (WGS) entry which is preliminary data.</text>
</comment>
<dbReference type="Proteomes" id="UP000823485">
    <property type="component" value="Unassembled WGS sequence"/>
</dbReference>
<evidence type="ECO:0000313" key="2">
    <source>
        <dbReference type="Proteomes" id="UP000823485"/>
    </source>
</evidence>
<organism evidence="1 2">
    <name type="scientific">Siminovitchia thermophila</name>
    <dbReference type="NCBI Taxonomy" id="1245522"/>
    <lineage>
        <taxon>Bacteria</taxon>
        <taxon>Bacillati</taxon>
        <taxon>Bacillota</taxon>
        <taxon>Bacilli</taxon>
        <taxon>Bacillales</taxon>
        <taxon>Bacillaceae</taxon>
        <taxon>Siminovitchia</taxon>
    </lineage>
</organism>
<keyword evidence="2" id="KW-1185">Reference proteome</keyword>
<sequence>MYLKKHVKKNGRIFLMAIMIKKKDIPEPLRLRRLDIWMNWKSNMKTPSFFLTRGFRSLNRKRRSDYPLFPWSFLMTKNLYTVKTNEKSSVMLYLVRPTMNSKLISSL</sequence>
<name>A0ABS2R1K6_9BACI</name>
<dbReference type="EMBL" id="JAFBFH010000002">
    <property type="protein sequence ID" value="MBM7713459.1"/>
    <property type="molecule type" value="Genomic_DNA"/>
</dbReference>
<protein>
    <submittedName>
        <fullName evidence="1">Uncharacterized protein</fullName>
    </submittedName>
</protein>
<accession>A0ABS2R1K6</accession>
<reference evidence="1 2" key="1">
    <citation type="submission" date="2021-01" db="EMBL/GenBank/DDBJ databases">
        <title>Genomic Encyclopedia of Type Strains, Phase IV (KMG-IV): sequencing the most valuable type-strain genomes for metagenomic binning, comparative biology and taxonomic classification.</title>
        <authorList>
            <person name="Goeker M."/>
        </authorList>
    </citation>
    <scope>NUCLEOTIDE SEQUENCE [LARGE SCALE GENOMIC DNA]</scope>
    <source>
        <strain evidence="1 2">DSM 105453</strain>
    </source>
</reference>
<gene>
    <name evidence="1" type="ORF">JOC94_000427</name>
</gene>
<proteinExistence type="predicted"/>